<reference evidence="3 4" key="1">
    <citation type="submission" date="2020-08" db="EMBL/GenBank/DDBJ databases">
        <title>Hymenobacter sp. S2-20-2 genome sequencing.</title>
        <authorList>
            <person name="Jin L."/>
        </authorList>
    </citation>
    <scope>NUCLEOTIDE SEQUENCE [LARGE SCALE GENOMIC DNA]</scope>
    <source>
        <strain evidence="3 4">S2-20-2</strain>
    </source>
</reference>
<dbReference type="Gene3D" id="2.60.40.10">
    <property type="entry name" value="Immunoglobulins"/>
    <property type="match status" value="2"/>
</dbReference>
<feature type="domain" description="PKD" evidence="2">
    <location>
        <begin position="915"/>
        <end position="968"/>
    </location>
</feature>
<dbReference type="InterPro" id="IPR013783">
    <property type="entry name" value="Ig-like_fold"/>
</dbReference>
<dbReference type="KEGG" id="hsk:H4317_00180"/>
<dbReference type="PANTHER" id="PTHR35580:SF1">
    <property type="entry name" value="PHYTASE-LIKE DOMAIN-CONTAINING PROTEIN"/>
    <property type="match status" value="1"/>
</dbReference>
<protein>
    <submittedName>
        <fullName evidence="3">Gliding motility-associated C-terminal domain-containing protein</fullName>
    </submittedName>
</protein>
<dbReference type="PANTHER" id="PTHR35580">
    <property type="entry name" value="CELL SURFACE GLYCOPROTEIN (S-LAYER PROTEIN)-LIKE PROTEIN"/>
    <property type="match status" value="1"/>
</dbReference>
<name>A0A7G7W7E3_9BACT</name>
<feature type="domain" description="PKD" evidence="2">
    <location>
        <begin position="770"/>
        <end position="832"/>
    </location>
</feature>
<keyword evidence="1" id="KW-0732">Signal</keyword>
<dbReference type="PROSITE" id="PS50093">
    <property type="entry name" value="PKD"/>
    <property type="match status" value="2"/>
</dbReference>
<evidence type="ECO:0000313" key="4">
    <source>
        <dbReference type="Proteomes" id="UP000515489"/>
    </source>
</evidence>
<proteinExistence type="predicted"/>
<dbReference type="InterPro" id="IPR035986">
    <property type="entry name" value="PKD_dom_sf"/>
</dbReference>
<accession>A0A7G7W7E3</accession>
<gene>
    <name evidence="3" type="ORF">H4317_00180</name>
</gene>
<organism evidence="3 4">
    <name type="scientific">Hymenobacter sediminicola</name>
    <dbReference type="NCBI Taxonomy" id="2761579"/>
    <lineage>
        <taxon>Bacteria</taxon>
        <taxon>Pseudomonadati</taxon>
        <taxon>Bacteroidota</taxon>
        <taxon>Cytophagia</taxon>
        <taxon>Cytophagales</taxon>
        <taxon>Hymenobacteraceae</taxon>
        <taxon>Hymenobacter</taxon>
    </lineage>
</organism>
<dbReference type="Pfam" id="PF18911">
    <property type="entry name" value="PKD_4"/>
    <property type="match status" value="2"/>
</dbReference>
<dbReference type="InterPro" id="IPR000601">
    <property type="entry name" value="PKD_dom"/>
</dbReference>
<feature type="chain" id="PRO_5028889693" evidence="1">
    <location>
        <begin position="32"/>
        <end position="1080"/>
    </location>
</feature>
<dbReference type="InterPro" id="IPR026341">
    <property type="entry name" value="T9SS_type_B"/>
</dbReference>
<dbReference type="Pfam" id="PF25778">
    <property type="entry name" value="DUF7948"/>
    <property type="match status" value="1"/>
</dbReference>
<dbReference type="Pfam" id="PF19081">
    <property type="entry name" value="Ig_7"/>
    <property type="match status" value="1"/>
</dbReference>
<sequence>MPFSTLSERRALSLPRVLAALGLLAALPATAQSVAPKVAAPTETRQLQFVANRNQWAKPVLFATDVPGGRLFLERGRLLQALYDVKELEKLHDQGPDGRDHRIKAHAYSVSFVGANLQAAVNGEAETGEASNFFLGNDRSKWATNVPSFGEVRYQDLYPGTNLRFYTSNDHLEYDFELAAGTDAKRIQLHYEGQQKLSIVKGALQVTTSVGTVVEQSPVAYQLVKGQRVLVPCNYVLSANNTLAFGFPKGYNKELPLVIDPVLAYSSYTGSSANNYGYTATYDAQGNLYAGGVVFDPGYPTTTGAYDISHNGSQDYGIMKFNPAAATGAASRVYATYIGGSDDDHPHSMVVDPTGDLIIMGSTASSNFPTSNSAYDRSYNTGVDIVISKLNPTGTQLLASTFLGGNGVDGQLPTALQKNYGDDYRGDVTTDTQGNIYLATVSASTNFPSLGGFQMTKSGATDAVIVKLNSGLTGLVWSTFLGGTGTDAAYSVQVDSTGTVFVSGGTTSTNLPGTIGGLNPQYRGGSADGFVARISAAGNDLFQSTYLGTTGYDQAHFVQLDRQGEVYVYGQTDGAYPVTAGVYVNPNSRQFIHKLNRNLTTTRFSTTVGNGTASGAINMSPTAFLVDNCGQILLSGWGGQLSTGNTMAGMPVTPGAIVSTAGSGGYHYIMQLSANATSLVYGTYFGNGNAHVDGGTSRFDKRGIIYQSMCVGGGTAIDTTPNAWSRNKGTGSYNNAAFKIDVLQLDATFTPSNIPGGSRLRTGCAPLTVFFTRPSVSGTSTTWNFGNGQTSNSATPFVNTVYTTPGRYIVRLTVTDPSNCVQTATATDTIVVYGLPRAAAGPDKTVCGGGSVTLSVPDAGPGVTYSWFPPLGLNTTTGRTVVASPTATTFYVVTASNINNCTGTDTVVVNVAPRPQVTAIASTPNEVVGAPVTFTASATGGTVSSYTWDFGDGTTGTGASATHSYTSAEPNGTTYQVRLTAKYGPNGGCEEVRTLTVLVRGIQKPNVITPNGDGKNDTFRPFLTFQPVNIQIFNRWGKKVFEQSNYTDGWGKSNVPGGVYYYLLESSTGETWKGWVEVVR</sequence>
<evidence type="ECO:0000256" key="1">
    <source>
        <dbReference type="SAM" id="SignalP"/>
    </source>
</evidence>
<dbReference type="Pfam" id="PF13585">
    <property type="entry name" value="CHU_C"/>
    <property type="match status" value="1"/>
</dbReference>
<dbReference type="Proteomes" id="UP000515489">
    <property type="component" value="Chromosome"/>
</dbReference>
<dbReference type="CDD" id="cd00146">
    <property type="entry name" value="PKD"/>
    <property type="match status" value="3"/>
</dbReference>
<dbReference type="SMART" id="SM00089">
    <property type="entry name" value="PKD"/>
    <property type="match status" value="3"/>
</dbReference>
<feature type="signal peptide" evidence="1">
    <location>
        <begin position="1"/>
        <end position="31"/>
    </location>
</feature>
<dbReference type="InterPro" id="IPR022409">
    <property type="entry name" value="PKD/Chitinase_dom"/>
</dbReference>
<keyword evidence="4" id="KW-1185">Reference proteome</keyword>
<dbReference type="EMBL" id="CP060202">
    <property type="protein sequence ID" value="QNH62286.1"/>
    <property type="molecule type" value="Genomic_DNA"/>
</dbReference>
<evidence type="ECO:0000313" key="3">
    <source>
        <dbReference type="EMBL" id="QNH62286.1"/>
    </source>
</evidence>
<dbReference type="NCBIfam" id="TIGR04131">
    <property type="entry name" value="Bac_Flav_CTERM"/>
    <property type="match status" value="1"/>
</dbReference>
<dbReference type="AlphaFoldDB" id="A0A7G7W7E3"/>
<evidence type="ECO:0000259" key="2">
    <source>
        <dbReference type="PROSITE" id="PS50093"/>
    </source>
</evidence>
<dbReference type="InterPro" id="IPR044023">
    <property type="entry name" value="Ig_7"/>
</dbReference>
<dbReference type="RefSeq" id="WP_185888199.1">
    <property type="nucleotide sequence ID" value="NZ_CP060202.1"/>
</dbReference>
<dbReference type="InterPro" id="IPR052918">
    <property type="entry name" value="Motility_Chemotaxis_Reg"/>
</dbReference>
<dbReference type="SUPFAM" id="SSF49299">
    <property type="entry name" value="PKD domain"/>
    <property type="match status" value="2"/>
</dbReference>
<dbReference type="InterPro" id="IPR057708">
    <property type="entry name" value="DUF7948"/>
</dbReference>